<dbReference type="PANTHER" id="PTHR35004:SF7">
    <property type="entry name" value="INTEGRASE PROTEIN"/>
    <property type="match status" value="1"/>
</dbReference>
<evidence type="ECO:0000256" key="3">
    <source>
        <dbReference type="ARBA" id="ARBA00023125"/>
    </source>
</evidence>
<evidence type="ECO:0000259" key="7">
    <source>
        <dbReference type="PROSITE" id="PS50994"/>
    </source>
</evidence>
<dbReference type="InterPro" id="IPR001584">
    <property type="entry name" value="Integrase_cat-core"/>
</dbReference>
<reference evidence="8 10" key="1">
    <citation type="submission" date="2020-08" db="EMBL/GenBank/DDBJ databases">
        <title>Sequencing the genomes of 1000 actinobacteria strains.</title>
        <authorList>
            <person name="Klenk H.-P."/>
        </authorList>
    </citation>
    <scope>NUCLEOTIDE SEQUENCE [LARGE SCALE GENOMIC DNA]</scope>
    <source>
        <strain evidence="8 10">DSM 105369</strain>
    </source>
</reference>
<keyword evidence="3" id="KW-0238">DNA-binding</keyword>
<dbReference type="PROSITE" id="PS50531">
    <property type="entry name" value="HTH_IS21"/>
    <property type="match status" value="1"/>
</dbReference>
<dbReference type="SUPFAM" id="SSF53098">
    <property type="entry name" value="Ribonuclease H-like"/>
    <property type="match status" value="1"/>
</dbReference>
<dbReference type="EMBL" id="JACHVQ010000001">
    <property type="protein sequence ID" value="MBB2891022.1"/>
    <property type="molecule type" value="Genomic_DNA"/>
</dbReference>
<dbReference type="GO" id="GO:0015074">
    <property type="term" value="P:DNA integration"/>
    <property type="evidence" value="ECO:0007669"/>
    <property type="project" value="InterPro"/>
</dbReference>
<keyword evidence="2" id="KW-0815">Transposition</keyword>
<dbReference type="NCBIfam" id="NF033546">
    <property type="entry name" value="transpos_IS21"/>
    <property type="match status" value="1"/>
</dbReference>
<dbReference type="AlphaFoldDB" id="A0A839N8N9"/>
<organism evidence="8 10">
    <name type="scientific">Flexivirga oryzae</name>
    <dbReference type="NCBI Taxonomy" id="1794944"/>
    <lineage>
        <taxon>Bacteria</taxon>
        <taxon>Bacillati</taxon>
        <taxon>Actinomycetota</taxon>
        <taxon>Actinomycetes</taxon>
        <taxon>Micrococcales</taxon>
        <taxon>Dermacoccaceae</taxon>
        <taxon>Flexivirga</taxon>
    </lineage>
</organism>
<comment type="caution">
    <text evidence="8">The sequence shown here is derived from an EMBL/GenBank/DDBJ whole genome shotgun (WGS) entry which is preliminary data.</text>
</comment>
<dbReference type="GO" id="GO:0003677">
    <property type="term" value="F:DNA binding"/>
    <property type="evidence" value="ECO:0007669"/>
    <property type="project" value="UniProtKB-KW"/>
</dbReference>
<dbReference type="EMBL" id="JACHVQ010000004">
    <property type="protein sequence ID" value="MBB2894109.1"/>
    <property type="molecule type" value="Genomic_DNA"/>
</dbReference>
<sequence length="509" mass="55102">MTISMSVQEEIRRLDSEGVPARQIARDLGISRDSVTKYADISDYSPRPATPVRRPGASVLTGYIDVIEGWLADDARRPRKQRHTARRIFDRLVAEHGYAGSYSPVQRYVKAYQQDRRGAGDGYAELSWPAGTAQVDFGQANAVIAGVLQVLHVLVVTFPFSNMRFAQAYAGETAECVCHGLRTIFEHAGGAPRQLVFDNATGIGRRVGAQVVESKLFAAFKLHYRCTARYCNPYSGNEKGNVENAVGFLRRNLMVPEPVAATLTGLNQVLLAQCDQLGAGVHYRKGVPIGDLFTDDVTACLALPTAGFDPVRYETRVADKTGNLLIDANTYAAGTAFGGRKVTVGIRHDRVEILDEHARPVVTLPRAFGHQADTVFDPISLLPVLIAKPGAWTHSPARATVTDPVRDWLDTADTTDRRQLLAALHAAGTAAGYQHAITAADTLIRAGDDPGTAAIGMLARRLATGTEPAASTVDLHVYDTLTTGQHNHGDQPDVEHDDQQHDQHSGVCA</sequence>
<evidence type="ECO:0000256" key="5">
    <source>
        <dbReference type="SAM" id="MobiDB-lite"/>
    </source>
</evidence>
<name>A0A839N8N9_9MICO</name>
<evidence type="ECO:0000256" key="2">
    <source>
        <dbReference type="ARBA" id="ARBA00022578"/>
    </source>
</evidence>
<dbReference type="Proteomes" id="UP000559182">
    <property type="component" value="Unassembled WGS sequence"/>
</dbReference>
<dbReference type="GO" id="GO:0032196">
    <property type="term" value="P:transposition"/>
    <property type="evidence" value="ECO:0007669"/>
    <property type="project" value="UniProtKB-KW"/>
</dbReference>
<protein>
    <submittedName>
        <fullName evidence="8">Transposase</fullName>
    </submittedName>
</protein>
<accession>A0A839N8N9</accession>
<evidence type="ECO:0000256" key="1">
    <source>
        <dbReference type="ARBA" id="ARBA00009277"/>
    </source>
</evidence>
<dbReference type="PROSITE" id="PS50994">
    <property type="entry name" value="INTEGRASE"/>
    <property type="match status" value="1"/>
</dbReference>
<feature type="region of interest" description="Disordered" evidence="5">
    <location>
        <begin position="482"/>
        <end position="509"/>
    </location>
</feature>
<feature type="compositionally biased region" description="Basic and acidic residues" evidence="5">
    <location>
        <begin position="487"/>
        <end position="509"/>
    </location>
</feature>
<proteinExistence type="inferred from homology"/>
<keyword evidence="4" id="KW-0233">DNA recombination</keyword>
<dbReference type="InterPro" id="IPR017894">
    <property type="entry name" value="HTH_IS21_transposase_type"/>
</dbReference>
<gene>
    <name evidence="8" type="ORF">FHU39_001006</name>
    <name evidence="9" type="ORF">FHU39_004145</name>
</gene>
<keyword evidence="10" id="KW-1185">Reference proteome</keyword>
<dbReference type="Gene3D" id="3.30.420.10">
    <property type="entry name" value="Ribonuclease H-like superfamily/Ribonuclease H"/>
    <property type="match status" value="1"/>
</dbReference>
<evidence type="ECO:0000256" key="4">
    <source>
        <dbReference type="ARBA" id="ARBA00023172"/>
    </source>
</evidence>
<dbReference type="InterPro" id="IPR036397">
    <property type="entry name" value="RNaseH_sf"/>
</dbReference>
<evidence type="ECO:0000313" key="10">
    <source>
        <dbReference type="Proteomes" id="UP000559182"/>
    </source>
</evidence>
<evidence type="ECO:0000313" key="9">
    <source>
        <dbReference type="EMBL" id="MBB2894109.1"/>
    </source>
</evidence>
<feature type="domain" description="Integrase catalytic" evidence="7">
    <location>
        <begin position="125"/>
        <end position="297"/>
    </location>
</feature>
<dbReference type="SUPFAM" id="SSF46689">
    <property type="entry name" value="Homeodomain-like"/>
    <property type="match status" value="1"/>
</dbReference>
<dbReference type="InterPro" id="IPR012337">
    <property type="entry name" value="RNaseH-like_sf"/>
</dbReference>
<evidence type="ECO:0000313" key="8">
    <source>
        <dbReference type="EMBL" id="MBB2891022.1"/>
    </source>
</evidence>
<dbReference type="GO" id="GO:0006310">
    <property type="term" value="P:DNA recombination"/>
    <property type="evidence" value="ECO:0007669"/>
    <property type="project" value="UniProtKB-KW"/>
</dbReference>
<feature type="domain" description="HTH IS21-type" evidence="6">
    <location>
        <begin position="6"/>
        <end position="71"/>
    </location>
</feature>
<evidence type="ECO:0000259" key="6">
    <source>
        <dbReference type="PROSITE" id="PS50531"/>
    </source>
</evidence>
<dbReference type="PANTHER" id="PTHR35004">
    <property type="entry name" value="TRANSPOSASE RV3428C-RELATED"/>
    <property type="match status" value="1"/>
</dbReference>
<dbReference type="InterPro" id="IPR009057">
    <property type="entry name" value="Homeodomain-like_sf"/>
</dbReference>
<comment type="similarity">
    <text evidence="1">Belongs to the transposase IS21/IS408/IS1162 family.</text>
</comment>